<dbReference type="Proteomes" id="UP001156560">
    <property type="component" value="Chromosome 1"/>
</dbReference>
<dbReference type="Proteomes" id="UP000321504">
    <property type="component" value="Unassembled WGS sequence"/>
</dbReference>
<dbReference type="EMBL" id="JAUHGG010000006">
    <property type="protein sequence ID" value="MDS1822459.1"/>
    <property type="molecule type" value="Genomic_DNA"/>
</dbReference>
<proteinExistence type="predicted"/>
<reference evidence="5 9" key="3">
    <citation type="submission" date="2019-08" db="EMBL/GenBank/DDBJ databases">
        <title>Emerging of two pre-pandemic pathogenic O4:KUT lineages of Vibrio parahaemolyticus in coastal eastern China.</title>
        <authorList>
            <person name="Yu H."/>
        </authorList>
    </citation>
    <scope>NUCLEOTIDE SEQUENCE [LARGE SCALE GENOMIC DNA]</scope>
    <source>
        <strain evidence="5 9">HZ17-383</strain>
    </source>
</reference>
<evidence type="ECO:0000313" key="10">
    <source>
        <dbReference type="Proteomes" id="UP000555836"/>
    </source>
</evidence>
<reference evidence="2" key="6">
    <citation type="submission" date="2023-06" db="EMBL/GenBank/DDBJ databases">
        <title>Genomic Diversity of Vibrio spp. and Metagenomic Analysis of Pathogens in Florida Gulf Coastal Waters Following Hurricane Ian.</title>
        <authorList>
            <person name="Brumfield K.D."/>
        </authorList>
    </citation>
    <scope>NUCLEOTIDE SEQUENCE</scope>
    <source>
        <strain evidence="2">WBS2B-138</strain>
    </source>
</reference>
<reference evidence="1 7" key="1">
    <citation type="submission" date="2015-07" db="EMBL/GenBank/DDBJ databases">
        <title>Foodborne Vibrio parahaemolyticus Isolates.</title>
        <authorList>
            <person name="Ronholm J."/>
            <person name="Petronella N."/>
            <person name="Kenwell R."/>
            <person name="Banerjee S."/>
        </authorList>
    </citation>
    <scope>NUCLEOTIDE SEQUENCE [LARGE SCALE GENOMIC DNA]</scope>
    <source>
        <strain evidence="1 7">HS-06-05</strain>
    </source>
</reference>
<keyword evidence="8" id="KW-1185">Reference proteome</keyword>
<evidence type="ECO:0000313" key="2">
    <source>
        <dbReference type="EMBL" id="MDS1822459.1"/>
    </source>
</evidence>
<dbReference type="EMBL" id="CP114194">
    <property type="protein sequence ID" value="WAT90326.1"/>
    <property type="molecule type" value="Genomic_DNA"/>
</dbReference>
<dbReference type="Proteomes" id="UP000191946">
    <property type="component" value="Unassembled WGS sequence"/>
</dbReference>
<reference evidence="6" key="5">
    <citation type="submission" date="2022-12" db="EMBL/GenBank/DDBJ databases">
        <title>Vibrio parahaemolyticus become highly virulent by producing novel Tc toxins.</title>
        <authorList>
            <person name="Yang F."/>
            <person name="You Y."/>
            <person name="Lai Q."/>
            <person name="Xu L."/>
            <person name="Li F."/>
        </authorList>
    </citation>
    <scope>NUCLEOTIDE SEQUENCE</scope>
    <source>
        <strain evidence="6">Vp-HL-202005</strain>
    </source>
</reference>
<dbReference type="Proteomes" id="UP000037697">
    <property type="component" value="Unassembled WGS sequence"/>
</dbReference>
<gene>
    <name evidence="1" type="ORF">ACX05_00360</name>
    <name evidence="4" type="ORF">AKG60_06245</name>
    <name evidence="5" type="ORF">FVP01_19120</name>
    <name evidence="3" type="ORF">HKB21_25090</name>
    <name evidence="6" type="ORF">O1Q84_00405</name>
    <name evidence="2" type="ORF">QX249_17640</name>
</gene>
<dbReference type="RefSeq" id="WP_005466483.1">
    <property type="nucleotide sequence ID" value="NZ_CAJDZF010000007.1"/>
</dbReference>
<dbReference type="EMBL" id="JABCLD010002028">
    <property type="protein sequence ID" value="NMU28894.1"/>
    <property type="molecule type" value="Genomic_DNA"/>
</dbReference>
<dbReference type="AlphaFoldDB" id="A0A0L7VIB5"/>
<reference evidence="3 10" key="4">
    <citation type="submission" date="2020-04" db="EMBL/GenBank/DDBJ databases">
        <title>Whole-genome sequencing of Vibrio spp. from China reveals different genetic environments of blaCTX-M-14 among diverse lineages.</title>
        <authorList>
            <person name="Zheng Z."/>
            <person name="Ye L."/>
            <person name="Chen S."/>
        </authorList>
    </citation>
    <scope>NUCLEOTIDE SEQUENCE [LARGE SCALE GENOMIC DNA]</scope>
    <source>
        <strain evidence="3 10">Vb0574</strain>
    </source>
</reference>
<name>A0A0L7VIB5_VIBPH</name>
<evidence type="ECO:0000313" key="5">
    <source>
        <dbReference type="EMBL" id="TXN14546.1"/>
    </source>
</evidence>
<protein>
    <submittedName>
        <fullName evidence="5">Uncharacterized protein</fullName>
    </submittedName>
</protein>
<evidence type="ECO:0000313" key="4">
    <source>
        <dbReference type="EMBL" id="OQK01506.1"/>
    </source>
</evidence>
<evidence type="ECO:0000313" key="6">
    <source>
        <dbReference type="EMBL" id="WAT90326.1"/>
    </source>
</evidence>
<sequence length="132" mass="15289">MTLNNTRVRELLIKMAHHRQTCLPLVDPHSHMNIARSAYRFVKIEKVMIKKMVDLFFDQNGDDFIAEHANKTGIATLGNYKEMHFMNAQLLSELKQLLRELDDANLTALISYWVAALQVENDELEKHLPQGE</sequence>
<reference evidence="4 8" key="2">
    <citation type="submission" date="2015-08" db="EMBL/GenBank/DDBJ databases">
        <title>Draft Genome Sequences of Vibrio parahaemolyticus Strains.</title>
        <authorList>
            <person name="Gonzalez-Escalona N."/>
            <person name="DePaola A."/>
        </authorList>
    </citation>
    <scope>NUCLEOTIDE SEQUENCE [LARGE SCALE GENOMIC DNA]</scope>
    <source>
        <strain evidence="4 8">CFSAN001621</strain>
    </source>
</reference>
<evidence type="ECO:0000313" key="3">
    <source>
        <dbReference type="EMBL" id="NMU28894.1"/>
    </source>
</evidence>
<dbReference type="Proteomes" id="UP001253193">
    <property type="component" value="Unassembled WGS sequence"/>
</dbReference>
<accession>A0A0L7VIB5</accession>
<dbReference type="EMBL" id="VRMQ01000005">
    <property type="protein sequence ID" value="TXN14546.1"/>
    <property type="molecule type" value="Genomic_DNA"/>
</dbReference>
<dbReference type="Proteomes" id="UP000555836">
    <property type="component" value="Unassembled WGS sequence"/>
</dbReference>
<dbReference type="EMBL" id="LIRS01000005">
    <property type="protein sequence ID" value="KOY42548.1"/>
    <property type="molecule type" value="Genomic_DNA"/>
</dbReference>
<evidence type="ECO:0000313" key="7">
    <source>
        <dbReference type="Proteomes" id="UP000037697"/>
    </source>
</evidence>
<evidence type="ECO:0000313" key="8">
    <source>
        <dbReference type="Proteomes" id="UP000191946"/>
    </source>
</evidence>
<evidence type="ECO:0000313" key="9">
    <source>
        <dbReference type="Proteomes" id="UP000321504"/>
    </source>
</evidence>
<dbReference type="EMBL" id="LHQV01000010">
    <property type="protein sequence ID" value="OQK01506.1"/>
    <property type="molecule type" value="Genomic_DNA"/>
</dbReference>
<organism evidence="5 9">
    <name type="scientific">Vibrio parahaemolyticus</name>
    <dbReference type="NCBI Taxonomy" id="670"/>
    <lineage>
        <taxon>Bacteria</taxon>
        <taxon>Pseudomonadati</taxon>
        <taxon>Pseudomonadota</taxon>
        <taxon>Gammaproteobacteria</taxon>
        <taxon>Vibrionales</taxon>
        <taxon>Vibrionaceae</taxon>
        <taxon>Vibrio</taxon>
    </lineage>
</organism>
<evidence type="ECO:0000313" key="1">
    <source>
        <dbReference type="EMBL" id="KOY42548.1"/>
    </source>
</evidence>